<dbReference type="AlphaFoldDB" id="A0A557PB12"/>
<feature type="transmembrane region" description="Helical" evidence="10">
    <location>
        <begin position="20"/>
        <end position="40"/>
    </location>
</feature>
<dbReference type="RefSeq" id="WP_144387781.1">
    <property type="nucleotide sequence ID" value="NZ_CANNCB010000014.1"/>
</dbReference>
<dbReference type="Proteomes" id="UP000319828">
    <property type="component" value="Unassembled WGS sequence"/>
</dbReference>
<sequence>MMSDSSTAHNMNNASLRLLIAIPLGLVTAIALFAFMSWMVGSVKTGVTDDQGPLAFDVVMQEQDSDSQRRQRQLPDPPKVPEQPQALSTPATPAASMPSVQAPQVDLDTSMAFSDVGVAINMPNINVSNNISQGVGQQQQAMPLYRAQPTYPQRMLKRRVEGYVVMSFTINEQGRPEDIEVVEAEPSKAFVRPAIQALRNWKYQPQIEGGSAVKQPGQQVKIEFKINQ</sequence>
<dbReference type="GO" id="GO:0055085">
    <property type="term" value="P:transmembrane transport"/>
    <property type="evidence" value="ECO:0007669"/>
    <property type="project" value="InterPro"/>
</dbReference>
<dbReference type="GO" id="GO:0015031">
    <property type="term" value="P:protein transport"/>
    <property type="evidence" value="ECO:0007669"/>
    <property type="project" value="UniProtKB-UniRule"/>
</dbReference>
<keyword evidence="10" id="KW-0735">Signal-anchor</keyword>
<dbReference type="EMBL" id="VMKJ01000008">
    <property type="protein sequence ID" value="TVO37845.1"/>
    <property type="molecule type" value="Genomic_DNA"/>
</dbReference>
<keyword evidence="8 10" id="KW-1133">Transmembrane helix</keyword>
<dbReference type="PRINTS" id="PR01374">
    <property type="entry name" value="TONBPROTEIN"/>
</dbReference>
<organism evidence="13 14">
    <name type="scientific">Vibrio algivorus</name>
    <dbReference type="NCBI Taxonomy" id="1667024"/>
    <lineage>
        <taxon>Bacteria</taxon>
        <taxon>Pseudomonadati</taxon>
        <taxon>Pseudomonadota</taxon>
        <taxon>Gammaproteobacteria</taxon>
        <taxon>Vibrionales</taxon>
        <taxon>Vibrionaceae</taxon>
        <taxon>Vibrio</taxon>
    </lineage>
</organism>
<dbReference type="PANTHER" id="PTHR33446">
    <property type="entry name" value="PROTEIN TONB-RELATED"/>
    <property type="match status" value="1"/>
</dbReference>
<dbReference type="InterPro" id="IPR051045">
    <property type="entry name" value="TonB-dependent_transducer"/>
</dbReference>
<dbReference type="GO" id="GO:0005886">
    <property type="term" value="C:plasma membrane"/>
    <property type="evidence" value="ECO:0007669"/>
    <property type="project" value="UniProtKB-SubCell"/>
</dbReference>
<dbReference type="PROSITE" id="PS52015">
    <property type="entry name" value="TONB_CTD"/>
    <property type="match status" value="1"/>
</dbReference>
<comment type="subcellular location">
    <subcellularLocation>
        <location evidence="1 10">Cell inner membrane</location>
        <topology evidence="1 10">Single-pass membrane protein</topology>
        <orientation evidence="1 10">Periplasmic side</orientation>
    </subcellularLocation>
</comment>
<evidence type="ECO:0000256" key="2">
    <source>
        <dbReference type="ARBA" id="ARBA00006555"/>
    </source>
</evidence>
<evidence type="ECO:0000256" key="3">
    <source>
        <dbReference type="ARBA" id="ARBA00022448"/>
    </source>
</evidence>
<dbReference type="InterPro" id="IPR006260">
    <property type="entry name" value="TonB/TolA_C"/>
</dbReference>
<evidence type="ECO:0000256" key="5">
    <source>
        <dbReference type="ARBA" id="ARBA00022519"/>
    </source>
</evidence>
<keyword evidence="3 10" id="KW-0813">Transport</keyword>
<evidence type="ECO:0000313" key="14">
    <source>
        <dbReference type="Proteomes" id="UP000319828"/>
    </source>
</evidence>
<comment type="function">
    <text evidence="10">Interacts with outer membrane receptor proteins that carry out high-affinity binding and energy dependent uptake into the periplasmic space of specific substrates. It could act to transduce energy from the cytoplasmic membrane to specific energy-requiring processes in the outer membrane, resulting in the release into the periplasm of ligands bound by these outer membrane proteins.</text>
</comment>
<dbReference type="NCBIfam" id="TIGR01352">
    <property type="entry name" value="tonB_Cterm"/>
    <property type="match status" value="1"/>
</dbReference>
<feature type="domain" description="TonB C-terminal" evidence="12">
    <location>
        <begin position="136"/>
        <end position="228"/>
    </location>
</feature>
<dbReference type="GO" id="GO:0015891">
    <property type="term" value="P:siderophore transport"/>
    <property type="evidence" value="ECO:0007669"/>
    <property type="project" value="InterPro"/>
</dbReference>
<keyword evidence="4 10" id="KW-1003">Cell membrane</keyword>
<evidence type="ECO:0000256" key="1">
    <source>
        <dbReference type="ARBA" id="ARBA00004383"/>
    </source>
</evidence>
<reference evidence="13 14" key="1">
    <citation type="submission" date="2019-07" db="EMBL/GenBank/DDBJ databases">
        <title>The draft genome sequence of Vibrio algivorus M1486.</title>
        <authorList>
            <person name="Meng X."/>
        </authorList>
    </citation>
    <scope>NUCLEOTIDE SEQUENCE [LARGE SCALE GENOMIC DNA]</scope>
    <source>
        <strain evidence="13 14">M1486</strain>
    </source>
</reference>
<evidence type="ECO:0000313" key="13">
    <source>
        <dbReference type="EMBL" id="TVO37845.1"/>
    </source>
</evidence>
<evidence type="ECO:0000256" key="9">
    <source>
        <dbReference type="ARBA" id="ARBA00023136"/>
    </source>
</evidence>
<accession>A0A557PB12</accession>
<evidence type="ECO:0000256" key="11">
    <source>
        <dbReference type="SAM" id="MobiDB-lite"/>
    </source>
</evidence>
<proteinExistence type="inferred from homology"/>
<gene>
    <name evidence="13" type="ORF">FOF44_06150</name>
</gene>
<name>A0A557PB12_9VIBR</name>
<keyword evidence="5 10" id="KW-0997">Cell inner membrane</keyword>
<evidence type="ECO:0000256" key="4">
    <source>
        <dbReference type="ARBA" id="ARBA00022475"/>
    </source>
</evidence>
<dbReference type="Pfam" id="PF03544">
    <property type="entry name" value="TonB_C"/>
    <property type="match status" value="1"/>
</dbReference>
<protein>
    <recommendedName>
        <fullName evidence="10">Protein TonB</fullName>
    </recommendedName>
</protein>
<keyword evidence="9 10" id="KW-0472">Membrane</keyword>
<dbReference type="GO" id="GO:0030288">
    <property type="term" value="C:outer membrane-bounded periplasmic space"/>
    <property type="evidence" value="ECO:0007669"/>
    <property type="project" value="InterPro"/>
</dbReference>
<dbReference type="InterPro" id="IPR037682">
    <property type="entry name" value="TonB_C"/>
</dbReference>
<feature type="region of interest" description="Disordered" evidence="11">
    <location>
        <begin position="61"/>
        <end position="101"/>
    </location>
</feature>
<dbReference type="PANTHER" id="PTHR33446:SF14">
    <property type="entry name" value="PROTEIN TONB"/>
    <property type="match status" value="1"/>
</dbReference>
<comment type="similarity">
    <text evidence="2 10">Belongs to the TonB family.</text>
</comment>
<dbReference type="Gene3D" id="3.30.1150.10">
    <property type="match status" value="1"/>
</dbReference>
<evidence type="ECO:0000256" key="10">
    <source>
        <dbReference type="RuleBase" id="RU362123"/>
    </source>
</evidence>
<dbReference type="OrthoDB" id="1628901at2"/>
<keyword evidence="7 10" id="KW-0653">Protein transport</keyword>
<dbReference type="GO" id="GO:0031992">
    <property type="term" value="F:energy transducer activity"/>
    <property type="evidence" value="ECO:0007669"/>
    <property type="project" value="InterPro"/>
</dbReference>
<dbReference type="InterPro" id="IPR003538">
    <property type="entry name" value="TonB"/>
</dbReference>
<keyword evidence="6 10" id="KW-0812">Transmembrane</keyword>
<evidence type="ECO:0000256" key="7">
    <source>
        <dbReference type="ARBA" id="ARBA00022927"/>
    </source>
</evidence>
<evidence type="ECO:0000256" key="8">
    <source>
        <dbReference type="ARBA" id="ARBA00022989"/>
    </source>
</evidence>
<evidence type="ECO:0000259" key="12">
    <source>
        <dbReference type="PROSITE" id="PS52015"/>
    </source>
</evidence>
<comment type="caution">
    <text evidence="13">The sequence shown here is derived from an EMBL/GenBank/DDBJ whole genome shotgun (WGS) entry which is preliminary data.</text>
</comment>
<evidence type="ECO:0000256" key="6">
    <source>
        <dbReference type="ARBA" id="ARBA00022692"/>
    </source>
</evidence>
<dbReference type="SUPFAM" id="SSF74653">
    <property type="entry name" value="TolA/TonB C-terminal domain"/>
    <property type="match status" value="1"/>
</dbReference>
<dbReference type="FunFam" id="3.30.1150.10:FF:000006">
    <property type="entry name" value="Protein TonB"/>
    <property type="match status" value="1"/>
</dbReference>